<organism evidence="1 2">
    <name type="scientific">Saccharothrix coeruleofusca</name>
    <dbReference type="NCBI Taxonomy" id="33919"/>
    <lineage>
        <taxon>Bacteria</taxon>
        <taxon>Bacillati</taxon>
        <taxon>Actinomycetota</taxon>
        <taxon>Actinomycetes</taxon>
        <taxon>Pseudonocardiales</taxon>
        <taxon>Pseudonocardiaceae</taxon>
        <taxon>Saccharothrix</taxon>
    </lineage>
</organism>
<keyword evidence="2" id="KW-1185">Reference proteome</keyword>
<reference evidence="1" key="1">
    <citation type="journal article" date="2014" name="Int. J. Syst. Evol. Microbiol.">
        <title>Complete genome sequence of Corynebacterium casei LMG S-19264T (=DSM 44701T), isolated from a smear-ripened cheese.</title>
        <authorList>
            <consortium name="US DOE Joint Genome Institute (JGI-PGF)"/>
            <person name="Walter F."/>
            <person name="Albersmeier A."/>
            <person name="Kalinowski J."/>
            <person name="Ruckert C."/>
        </authorList>
    </citation>
    <scope>NUCLEOTIDE SEQUENCE</scope>
    <source>
        <strain evidence="1">JCM 3313</strain>
    </source>
</reference>
<dbReference type="EMBL" id="BMRG01000009">
    <property type="protein sequence ID" value="GGP67057.1"/>
    <property type="molecule type" value="Genomic_DNA"/>
</dbReference>
<dbReference type="AlphaFoldDB" id="A0A918ARQ4"/>
<reference evidence="1" key="2">
    <citation type="submission" date="2020-09" db="EMBL/GenBank/DDBJ databases">
        <authorList>
            <person name="Sun Q."/>
            <person name="Ohkuma M."/>
        </authorList>
    </citation>
    <scope>NUCLEOTIDE SEQUENCE</scope>
    <source>
        <strain evidence="1">JCM 3313</strain>
    </source>
</reference>
<proteinExistence type="predicted"/>
<gene>
    <name evidence="1" type="ORF">GCM10010185_44890</name>
</gene>
<dbReference type="Proteomes" id="UP000639606">
    <property type="component" value="Unassembled WGS sequence"/>
</dbReference>
<evidence type="ECO:0008006" key="3">
    <source>
        <dbReference type="Google" id="ProtNLM"/>
    </source>
</evidence>
<name>A0A918ARQ4_9PSEU</name>
<evidence type="ECO:0000313" key="2">
    <source>
        <dbReference type="Proteomes" id="UP000639606"/>
    </source>
</evidence>
<comment type="caution">
    <text evidence="1">The sequence shown here is derived from an EMBL/GenBank/DDBJ whole genome shotgun (WGS) entry which is preliminary data.</text>
</comment>
<evidence type="ECO:0000313" key="1">
    <source>
        <dbReference type="EMBL" id="GGP67057.1"/>
    </source>
</evidence>
<dbReference type="SUPFAM" id="SSF52091">
    <property type="entry name" value="SpoIIaa-like"/>
    <property type="match status" value="1"/>
</dbReference>
<dbReference type="InterPro" id="IPR036513">
    <property type="entry name" value="STAS_dom_sf"/>
</dbReference>
<protein>
    <recommendedName>
        <fullName evidence="3">STAS domain-containing protein</fullName>
    </recommendedName>
</protein>
<dbReference type="Gene3D" id="3.30.750.24">
    <property type="entry name" value="STAS domain"/>
    <property type="match status" value="1"/>
</dbReference>
<sequence length="105" mass="10955">MVITRHTDPPGLVLSGDIGAAQLQALRDVVLEAADAGGDGVRLCARDVPFLRVEAIRVLIAVAAELAPRGRALVLDVARHHAWAIEALGWADAPGLVLLNGGVPR</sequence>
<dbReference type="RefSeq" id="WP_189225261.1">
    <property type="nucleotide sequence ID" value="NZ_BMRG01000009.1"/>
</dbReference>
<accession>A0A918ARQ4</accession>